<dbReference type="Proteomes" id="UP000199658">
    <property type="component" value="Unassembled WGS sequence"/>
</dbReference>
<evidence type="ECO:0000313" key="2">
    <source>
        <dbReference type="Proteomes" id="UP000199658"/>
    </source>
</evidence>
<gene>
    <name evidence="1" type="ORF">SAMN04488002_1217</name>
</gene>
<protein>
    <recommendedName>
        <fullName evidence="3">Response regulatory domain-containing protein</fullName>
    </recommendedName>
</protein>
<name>A0A1I6GBZ5_9RHOB</name>
<organism evidence="1 2">
    <name type="scientific">Litoreibacter janthinus</name>
    <dbReference type="NCBI Taxonomy" id="670154"/>
    <lineage>
        <taxon>Bacteria</taxon>
        <taxon>Pseudomonadati</taxon>
        <taxon>Pseudomonadota</taxon>
        <taxon>Alphaproteobacteria</taxon>
        <taxon>Rhodobacterales</taxon>
        <taxon>Roseobacteraceae</taxon>
        <taxon>Litoreibacter</taxon>
    </lineage>
</organism>
<dbReference type="OrthoDB" id="7856398at2"/>
<sequence>MKHIYVVVERDPLVAIDLQEIIADYDDGASVRLVETLDDAVAILTTTLSTATVVVSSSADLVISSGLGDAVSSTQSRMIIIDQEVSAEPGSVLHCRYLKAPFTTESLTQALSTFSDVAQ</sequence>
<dbReference type="AlphaFoldDB" id="A0A1I6GBZ5"/>
<accession>A0A1I6GBZ5</accession>
<evidence type="ECO:0000313" key="1">
    <source>
        <dbReference type="EMBL" id="SFR39706.1"/>
    </source>
</evidence>
<reference evidence="2" key="1">
    <citation type="submission" date="2016-10" db="EMBL/GenBank/DDBJ databases">
        <authorList>
            <person name="Varghese N."/>
            <person name="Submissions S."/>
        </authorList>
    </citation>
    <scope>NUCLEOTIDE SEQUENCE [LARGE SCALE GENOMIC DNA]</scope>
    <source>
        <strain evidence="2">DSM 26921</strain>
    </source>
</reference>
<evidence type="ECO:0008006" key="3">
    <source>
        <dbReference type="Google" id="ProtNLM"/>
    </source>
</evidence>
<proteinExistence type="predicted"/>
<dbReference type="RefSeq" id="WP_090213780.1">
    <property type="nucleotide sequence ID" value="NZ_FOYO01000001.1"/>
</dbReference>
<dbReference type="EMBL" id="FOYO01000001">
    <property type="protein sequence ID" value="SFR39706.1"/>
    <property type="molecule type" value="Genomic_DNA"/>
</dbReference>
<keyword evidence="2" id="KW-1185">Reference proteome</keyword>